<evidence type="ECO:0000256" key="8">
    <source>
        <dbReference type="SAM" id="Phobius"/>
    </source>
</evidence>
<dbReference type="InterPro" id="IPR037294">
    <property type="entry name" value="ABC_BtuC-like"/>
</dbReference>
<dbReference type="SUPFAM" id="SSF81345">
    <property type="entry name" value="ABC transporter involved in vitamin B12 uptake, BtuC"/>
    <property type="match status" value="1"/>
</dbReference>
<name>A0ABW4W1Y8_9BACI</name>
<evidence type="ECO:0000256" key="5">
    <source>
        <dbReference type="ARBA" id="ARBA00022692"/>
    </source>
</evidence>
<dbReference type="EMBL" id="JBHUHQ010000014">
    <property type="protein sequence ID" value="MFD2044295.1"/>
    <property type="molecule type" value="Genomic_DNA"/>
</dbReference>
<sequence>MKIRYLILVIIILSFASVFIGVSNVSPLDLFRLSEDEAQVLLVSRLPRLVSILIAGMSMSICGLIMQQLSRNKFVSPTTAGTLDSARLGVLVSLMIFTAASPIQKMFVSFAFALIGTFIFMKILEKIKFKDAIFIPLVGLLFGNIISSLSTFFAYRNDLIQNMSSWMQGDFSMIMSGNYELMYISIPILVLAFLYANKFTIAGMGEDFSKNLGLNYRQVVNLGLIIVALVTASVVLSVGVIPFLGLIIPNIVTIYRGDHLKKSLIHTALLGAIFVLFCDIIGRVIIYPYEIPISLTVGVIGSGIFIYLLLRRKKYGL</sequence>
<dbReference type="Gene3D" id="1.10.3470.10">
    <property type="entry name" value="ABC transporter involved in vitamin B12 uptake, BtuC"/>
    <property type="match status" value="1"/>
</dbReference>
<evidence type="ECO:0000313" key="10">
    <source>
        <dbReference type="Proteomes" id="UP001597383"/>
    </source>
</evidence>
<gene>
    <name evidence="9" type="ORF">ACFSJF_08470</name>
</gene>
<reference evidence="10" key="1">
    <citation type="journal article" date="2019" name="Int. J. Syst. Evol. Microbiol.">
        <title>The Global Catalogue of Microorganisms (GCM) 10K type strain sequencing project: providing services to taxonomists for standard genome sequencing and annotation.</title>
        <authorList>
            <consortium name="The Broad Institute Genomics Platform"/>
            <consortium name="The Broad Institute Genome Sequencing Center for Infectious Disease"/>
            <person name="Wu L."/>
            <person name="Ma J."/>
        </authorList>
    </citation>
    <scope>NUCLEOTIDE SEQUENCE [LARGE SCALE GENOMIC DNA]</scope>
    <source>
        <strain evidence="10">R28</strain>
    </source>
</reference>
<feature type="transmembrane region" description="Helical" evidence="8">
    <location>
        <begin position="46"/>
        <end position="67"/>
    </location>
</feature>
<evidence type="ECO:0000256" key="4">
    <source>
        <dbReference type="ARBA" id="ARBA00022475"/>
    </source>
</evidence>
<dbReference type="PANTHER" id="PTHR30472:SF27">
    <property type="entry name" value="PETROBACTIN IMPORT SYSTEM PERMEASE PROTEIN YCLN"/>
    <property type="match status" value="1"/>
</dbReference>
<keyword evidence="4" id="KW-1003">Cell membrane</keyword>
<comment type="subcellular location">
    <subcellularLocation>
        <location evidence="1">Cell membrane</location>
        <topology evidence="1">Multi-pass membrane protein</topology>
    </subcellularLocation>
</comment>
<keyword evidence="10" id="KW-1185">Reference proteome</keyword>
<keyword evidence="6 8" id="KW-1133">Transmembrane helix</keyword>
<feature type="transmembrane region" description="Helical" evidence="8">
    <location>
        <begin position="88"/>
        <end position="121"/>
    </location>
</feature>
<evidence type="ECO:0000256" key="2">
    <source>
        <dbReference type="ARBA" id="ARBA00007935"/>
    </source>
</evidence>
<keyword evidence="5 8" id="KW-0812">Transmembrane</keyword>
<accession>A0ABW4W1Y8</accession>
<evidence type="ECO:0000313" key="9">
    <source>
        <dbReference type="EMBL" id="MFD2044295.1"/>
    </source>
</evidence>
<feature type="transmembrane region" description="Helical" evidence="8">
    <location>
        <begin position="181"/>
        <end position="202"/>
    </location>
</feature>
<dbReference type="InterPro" id="IPR000522">
    <property type="entry name" value="ABC_transptr_permease_BtuC"/>
</dbReference>
<dbReference type="CDD" id="cd06550">
    <property type="entry name" value="TM_ABC_iron-siderophores_like"/>
    <property type="match status" value="1"/>
</dbReference>
<proteinExistence type="inferred from homology"/>
<evidence type="ECO:0000256" key="7">
    <source>
        <dbReference type="ARBA" id="ARBA00023136"/>
    </source>
</evidence>
<protein>
    <submittedName>
        <fullName evidence="9">ABC transporter permease</fullName>
    </submittedName>
</protein>
<feature type="transmembrane region" description="Helical" evidence="8">
    <location>
        <begin position="264"/>
        <end position="285"/>
    </location>
</feature>
<feature type="transmembrane region" description="Helical" evidence="8">
    <location>
        <begin position="133"/>
        <end position="155"/>
    </location>
</feature>
<feature type="transmembrane region" description="Helical" evidence="8">
    <location>
        <begin position="5"/>
        <end position="26"/>
    </location>
</feature>
<organism evidence="9 10">
    <name type="scientific">Ornithinibacillus salinisoli</name>
    <dbReference type="NCBI Taxonomy" id="1848459"/>
    <lineage>
        <taxon>Bacteria</taxon>
        <taxon>Bacillati</taxon>
        <taxon>Bacillota</taxon>
        <taxon>Bacilli</taxon>
        <taxon>Bacillales</taxon>
        <taxon>Bacillaceae</taxon>
        <taxon>Ornithinibacillus</taxon>
    </lineage>
</organism>
<comment type="caution">
    <text evidence="9">The sequence shown here is derived from an EMBL/GenBank/DDBJ whole genome shotgun (WGS) entry which is preliminary data.</text>
</comment>
<dbReference type="Proteomes" id="UP001597383">
    <property type="component" value="Unassembled WGS sequence"/>
</dbReference>
<dbReference type="PANTHER" id="PTHR30472">
    <property type="entry name" value="FERRIC ENTEROBACTIN TRANSPORT SYSTEM PERMEASE PROTEIN"/>
    <property type="match status" value="1"/>
</dbReference>
<keyword evidence="3" id="KW-0813">Transport</keyword>
<dbReference type="RefSeq" id="WP_377556614.1">
    <property type="nucleotide sequence ID" value="NZ_JBHUHQ010000014.1"/>
</dbReference>
<evidence type="ECO:0000256" key="3">
    <source>
        <dbReference type="ARBA" id="ARBA00022448"/>
    </source>
</evidence>
<dbReference type="Pfam" id="PF01032">
    <property type="entry name" value="FecCD"/>
    <property type="match status" value="1"/>
</dbReference>
<feature type="transmembrane region" description="Helical" evidence="8">
    <location>
        <begin position="222"/>
        <end position="252"/>
    </location>
</feature>
<feature type="transmembrane region" description="Helical" evidence="8">
    <location>
        <begin position="291"/>
        <end position="310"/>
    </location>
</feature>
<keyword evidence="7 8" id="KW-0472">Membrane</keyword>
<comment type="similarity">
    <text evidence="2">Belongs to the binding-protein-dependent transport system permease family. FecCD subfamily.</text>
</comment>
<evidence type="ECO:0000256" key="1">
    <source>
        <dbReference type="ARBA" id="ARBA00004651"/>
    </source>
</evidence>
<evidence type="ECO:0000256" key="6">
    <source>
        <dbReference type="ARBA" id="ARBA00022989"/>
    </source>
</evidence>